<protein>
    <submittedName>
        <fullName evidence="1">Uncharacterized protein</fullName>
    </submittedName>
</protein>
<evidence type="ECO:0000313" key="1">
    <source>
        <dbReference type="EMBL" id="SVC46815.1"/>
    </source>
</evidence>
<accession>A0A382MFG8</accession>
<name>A0A382MFG8_9ZZZZ</name>
<sequence length="132" mass="14497">MFAIVKDGVITQIASSVRRLFPNVSFSGGPNADFLRDNNVLDVVNGVRKQEEYYFVTQGDITLVDGVPTQAFTSIAKRLADEDAKDEDGNQLYIQEWDADANDGAGGMVDTSEKQINYGLKTNKTDEVKQTA</sequence>
<dbReference type="EMBL" id="UINC01092865">
    <property type="protein sequence ID" value="SVC46815.1"/>
    <property type="molecule type" value="Genomic_DNA"/>
</dbReference>
<gene>
    <name evidence="1" type="ORF">METZ01_LOCUS299669</name>
</gene>
<dbReference type="AlphaFoldDB" id="A0A382MFG8"/>
<feature type="non-terminal residue" evidence="1">
    <location>
        <position position="132"/>
    </location>
</feature>
<reference evidence="1" key="1">
    <citation type="submission" date="2018-05" db="EMBL/GenBank/DDBJ databases">
        <authorList>
            <person name="Lanie J.A."/>
            <person name="Ng W.-L."/>
            <person name="Kazmierczak K.M."/>
            <person name="Andrzejewski T.M."/>
            <person name="Davidsen T.M."/>
            <person name="Wayne K.J."/>
            <person name="Tettelin H."/>
            <person name="Glass J.I."/>
            <person name="Rusch D."/>
            <person name="Podicherti R."/>
            <person name="Tsui H.-C.T."/>
            <person name="Winkler M.E."/>
        </authorList>
    </citation>
    <scope>NUCLEOTIDE SEQUENCE</scope>
</reference>
<organism evidence="1">
    <name type="scientific">marine metagenome</name>
    <dbReference type="NCBI Taxonomy" id="408172"/>
    <lineage>
        <taxon>unclassified sequences</taxon>
        <taxon>metagenomes</taxon>
        <taxon>ecological metagenomes</taxon>
    </lineage>
</organism>
<proteinExistence type="predicted"/>